<dbReference type="EMBL" id="AAXT01000001">
    <property type="protein sequence ID" value="EDO07861.1"/>
    <property type="molecule type" value="Genomic_DNA"/>
</dbReference>
<proteinExistence type="predicted"/>
<dbReference type="KEGG" id="bbo:BBOV_III002970"/>
<dbReference type="VEuPathDB" id="PiroplasmaDB:BBOV_III002970"/>
<feature type="transmembrane region" description="Helical" evidence="1">
    <location>
        <begin position="129"/>
        <end position="149"/>
    </location>
</feature>
<sequence>MTTIDVKLLVNRFDCDPETKGAEFSDNDTVAVIKERYFLEDIEKKFNIRIIHGGRTLRDDSVLSSLRGYTAGEQLVLTVFVTKPDTLPKQEPVAPKRFISNVASVVWVLVLMTLWYYKLKLGGSFRKLPLFVIYSVTFVGFHALFTRIVRGSRTE</sequence>
<evidence type="ECO:0000256" key="1">
    <source>
        <dbReference type="SAM" id="Phobius"/>
    </source>
</evidence>
<accession>A7AMS7</accession>
<evidence type="ECO:0008006" key="4">
    <source>
        <dbReference type="Google" id="ProtNLM"/>
    </source>
</evidence>
<feature type="transmembrane region" description="Helical" evidence="1">
    <location>
        <begin position="98"/>
        <end position="117"/>
    </location>
</feature>
<gene>
    <name evidence="2" type="ORF">BBOV_III002970</name>
</gene>
<keyword evidence="3" id="KW-1185">Reference proteome</keyword>
<comment type="caution">
    <text evidence="2">The sequence shown here is derived from an EMBL/GenBank/DDBJ whole genome shotgun (WGS) entry which is preliminary data.</text>
</comment>
<dbReference type="SUPFAM" id="SSF54236">
    <property type="entry name" value="Ubiquitin-like"/>
    <property type="match status" value="1"/>
</dbReference>
<protein>
    <recommendedName>
        <fullName evidence="4">Ubiquitin-like domain-containing protein</fullName>
    </recommendedName>
</protein>
<dbReference type="eggNOG" id="ENOG502TN1I">
    <property type="taxonomic scope" value="Eukaryota"/>
</dbReference>
<dbReference type="GeneID" id="5479677"/>
<dbReference type="Proteomes" id="UP000002173">
    <property type="component" value="Unassembled WGS sequence"/>
</dbReference>
<dbReference type="OMA" id="ECNIRVI"/>
<dbReference type="AlphaFoldDB" id="A7AMS7"/>
<organism evidence="2 3">
    <name type="scientific">Babesia bovis</name>
    <dbReference type="NCBI Taxonomy" id="5865"/>
    <lineage>
        <taxon>Eukaryota</taxon>
        <taxon>Sar</taxon>
        <taxon>Alveolata</taxon>
        <taxon>Apicomplexa</taxon>
        <taxon>Aconoidasida</taxon>
        <taxon>Piroplasmida</taxon>
        <taxon>Babesiidae</taxon>
        <taxon>Babesia</taxon>
    </lineage>
</organism>
<dbReference type="InterPro" id="IPR029071">
    <property type="entry name" value="Ubiquitin-like_domsf"/>
</dbReference>
<keyword evidence="1" id="KW-0472">Membrane</keyword>
<reference evidence="3" key="2">
    <citation type="journal article" date="2020" name="Data Brief">
        <title>Transcriptome dataset of Babesia bovis life stages within vertebrate and invertebrate hosts.</title>
        <authorList>
            <person name="Ueti M.W."/>
            <person name="Johnson W.C."/>
            <person name="Kappmeyer L.S."/>
            <person name="Herndon D.R."/>
            <person name="Mousel M.R."/>
            <person name="Reif K.E."/>
            <person name="Taus N.S."/>
            <person name="Ifeonu O.O."/>
            <person name="Silva J.C."/>
            <person name="Suarez C.E."/>
            <person name="Brayton K.A."/>
        </authorList>
    </citation>
    <scope>NUCLEOTIDE SEQUENCE [LARGE SCALE GENOMIC DNA]</scope>
</reference>
<dbReference type="RefSeq" id="XP_001611429.1">
    <property type="nucleotide sequence ID" value="XM_001611379.1"/>
</dbReference>
<evidence type="ECO:0000313" key="3">
    <source>
        <dbReference type="Proteomes" id="UP000002173"/>
    </source>
</evidence>
<reference evidence="3" key="3">
    <citation type="journal article" date="2021" name="Int. J. Parasitol.">
        <title>Comparative analysis of gene expression between Babesia bovis blood stages and kinetes allowed by improved genome annotation.</title>
        <authorList>
            <person name="Ueti M.W."/>
            <person name="Johnson W.C."/>
            <person name="Kappmeyer L.S."/>
            <person name="Herndon D.R."/>
            <person name="Mousel M.R."/>
            <person name="Reif K.E."/>
            <person name="Taus N.S."/>
            <person name="Ifeonu O.O."/>
            <person name="Silva J.C."/>
            <person name="Suarez C.E."/>
            <person name="Brayton K.A."/>
        </authorList>
    </citation>
    <scope>NUCLEOTIDE SEQUENCE [LARGE SCALE GENOMIC DNA]</scope>
</reference>
<evidence type="ECO:0000313" key="2">
    <source>
        <dbReference type="EMBL" id="EDO07861.1"/>
    </source>
</evidence>
<dbReference type="InParanoid" id="A7AMS7"/>
<keyword evidence="1" id="KW-1133">Transmembrane helix</keyword>
<name>A7AMS7_BABBO</name>
<reference evidence="2 3" key="1">
    <citation type="journal article" date="2007" name="PLoS Pathog.">
        <title>Genome sequence of Babesia bovis and comparative analysis of apicomplexan hemoprotozoa.</title>
        <authorList>
            <person name="Brayton K.A."/>
            <person name="Lau A.O.T."/>
            <person name="Herndon D.R."/>
            <person name="Hannick L."/>
            <person name="Kappmeyer L.S."/>
            <person name="Berens S.J."/>
            <person name="Bidwell S.L."/>
            <person name="Brown W.C."/>
            <person name="Crabtree J."/>
            <person name="Fadrosh D."/>
            <person name="Feldblum T."/>
            <person name="Forberger H.A."/>
            <person name="Haas B.J."/>
            <person name="Howell J.M."/>
            <person name="Khouri H."/>
            <person name="Koo H."/>
            <person name="Mann D.J."/>
            <person name="Norimine J."/>
            <person name="Paulsen I.T."/>
            <person name="Radune D."/>
            <person name="Ren Q."/>
            <person name="Smith R.K. Jr."/>
            <person name="Suarez C.E."/>
            <person name="White O."/>
            <person name="Wortman J.R."/>
            <person name="Knowles D.P. Jr."/>
            <person name="McElwain T.F."/>
            <person name="Nene V.M."/>
        </authorList>
    </citation>
    <scope>NUCLEOTIDE SEQUENCE [LARGE SCALE GENOMIC DNA]</scope>
    <source>
        <strain evidence="2">T2Bo</strain>
    </source>
</reference>
<keyword evidence="1" id="KW-0812">Transmembrane</keyword>